<sequence length="339" mass="38037">MFPATSNPPTPQPKEESPASPLRLPDLPLPTPPPMANIMMTSRIGYGRILSGRGVEYKSPVMGMRSQSMDFYTGGRRVEGYGSLDCRRQGGKMGWDRGRIGASLADQLALSPLPRHRNIENITEEMDYPMHPELHHQNTLRNTMSKCSTKYFSRDSVLSNELEEVRTLNRELQKKYIGNWPGENGSEETSPEYHSVLSNEHYISDIDENEEIKEFVCGYKTPERRHSDQSDRAAPKIPQSVGKGQASRSQTLPNFARSGSVSSIKSSDYYTVAPSAGKKVTFSVIKSPQRTVVKLAKISFHFQQYLWLASCIGWNKLLSDGAAYGECSKELIYPLMTTF</sequence>
<feature type="compositionally biased region" description="Pro residues" evidence="1">
    <location>
        <begin position="1"/>
        <end position="12"/>
    </location>
</feature>
<reference evidence="2" key="1">
    <citation type="submission" date="2020-08" db="EMBL/GenBank/DDBJ databases">
        <title>Genome sequencing and assembly of the red palm weevil Rhynchophorus ferrugineus.</title>
        <authorList>
            <person name="Dias G.B."/>
            <person name="Bergman C.M."/>
            <person name="Manee M."/>
        </authorList>
    </citation>
    <scope>NUCLEOTIDE SEQUENCE</scope>
    <source>
        <strain evidence="2">AA-2017</strain>
        <tissue evidence="2">Whole larva</tissue>
    </source>
</reference>
<feature type="compositionally biased region" description="Basic and acidic residues" evidence="1">
    <location>
        <begin position="223"/>
        <end position="234"/>
    </location>
</feature>
<gene>
    <name evidence="2" type="ORF">GWI33_014837</name>
</gene>
<keyword evidence="3" id="KW-1185">Reference proteome</keyword>
<evidence type="ECO:0000313" key="2">
    <source>
        <dbReference type="EMBL" id="KAF7272374.1"/>
    </source>
</evidence>
<comment type="caution">
    <text evidence="2">The sequence shown here is derived from an EMBL/GenBank/DDBJ whole genome shotgun (WGS) entry which is preliminary data.</text>
</comment>
<proteinExistence type="predicted"/>
<dbReference type="AlphaFoldDB" id="A0A834I3P7"/>
<accession>A0A834I3P7</accession>
<evidence type="ECO:0000313" key="3">
    <source>
        <dbReference type="Proteomes" id="UP000625711"/>
    </source>
</evidence>
<protein>
    <submittedName>
        <fullName evidence="2">Uncharacterized protein</fullName>
    </submittedName>
</protein>
<dbReference type="EMBL" id="JAACXV010013776">
    <property type="protein sequence ID" value="KAF7272374.1"/>
    <property type="molecule type" value="Genomic_DNA"/>
</dbReference>
<dbReference type="Proteomes" id="UP000625711">
    <property type="component" value="Unassembled WGS sequence"/>
</dbReference>
<organism evidence="2 3">
    <name type="scientific">Rhynchophorus ferrugineus</name>
    <name type="common">Red palm weevil</name>
    <name type="synonym">Curculio ferrugineus</name>
    <dbReference type="NCBI Taxonomy" id="354439"/>
    <lineage>
        <taxon>Eukaryota</taxon>
        <taxon>Metazoa</taxon>
        <taxon>Ecdysozoa</taxon>
        <taxon>Arthropoda</taxon>
        <taxon>Hexapoda</taxon>
        <taxon>Insecta</taxon>
        <taxon>Pterygota</taxon>
        <taxon>Neoptera</taxon>
        <taxon>Endopterygota</taxon>
        <taxon>Coleoptera</taxon>
        <taxon>Polyphaga</taxon>
        <taxon>Cucujiformia</taxon>
        <taxon>Curculionidae</taxon>
        <taxon>Dryophthorinae</taxon>
        <taxon>Rhynchophorus</taxon>
    </lineage>
</organism>
<name>A0A834I3P7_RHYFE</name>
<feature type="region of interest" description="Disordered" evidence="1">
    <location>
        <begin position="223"/>
        <end position="253"/>
    </location>
</feature>
<dbReference type="OrthoDB" id="6661004at2759"/>
<feature type="region of interest" description="Disordered" evidence="1">
    <location>
        <begin position="1"/>
        <end position="33"/>
    </location>
</feature>
<evidence type="ECO:0000256" key="1">
    <source>
        <dbReference type="SAM" id="MobiDB-lite"/>
    </source>
</evidence>